<evidence type="ECO:0000313" key="1">
    <source>
        <dbReference type="EMBL" id="MFH4984400.1"/>
    </source>
</evidence>
<evidence type="ECO:0000313" key="2">
    <source>
        <dbReference type="Proteomes" id="UP001608902"/>
    </source>
</evidence>
<proteinExistence type="predicted"/>
<organism evidence="1 2">
    <name type="scientific">Gnathostoma spinigerum</name>
    <dbReference type="NCBI Taxonomy" id="75299"/>
    <lineage>
        <taxon>Eukaryota</taxon>
        <taxon>Metazoa</taxon>
        <taxon>Ecdysozoa</taxon>
        <taxon>Nematoda</taxon>
        <taxon>Chromadorea</taxon>
        <taxon>Rhabditida</taxon>
        <taxon>Spirurina</taxon>
        <taxon>Gnathostomatomorpha</taxon>
        <taxon>Gnathostomatoidea</taxon>
        <taxon>Gnathostomatidae</taxon>
        <taxon>Gnathostoma</taxon>
    </lineage>
</organism>
<dbReference type="EMBL" id="JBGFUD010017239">
    <property type="protein sequence ID" value="MFH4984400.1"/>
    <property type="molecule type" value="Genomic_DNA"/>
</dbReference>
<name>A0ABD6EY70_9BILA</name>
<dbReference type="AlphaFoldDB" id="A0ABD6EY70"/>
<sequence length="110" mass="12649">MWKSQHESTSINIRKRIFWSINPECESCLAIEDEFFIAILISQNERSATSIRSPRVLSKGLNSELYDKQLDCICEDLIHRYPSSRQGNVATQSTRKAQARTVGMKGIRFL</sequence>
<keyword evidence="2" id="KW-1185">Reference proteome</keyword>
<dbReference type="Proteomes" id="UP001608902">
    <property type="component" value="Unassembled WGS sequence"/>
</dbReference>
<protein>
    <submittedName>
        <fullName evidence="1">Uncharacterized protein</fullName>
    </submittedName>
</protein>
<comment type="caution">
    <text evidence="1">The sequence shown here is derived from an EMBL/GenBank/DDBJ whole genome shotgun (WGS) entry which is preliminary data.</text>
</comment>
<accession>A0ABD6EY70</accession>
<gene>
    <name evidence="1" type="ORF">AB6A40_011109</name>
</gene>
<reference evidence="1 2" key="1">
    <citation type="submission" date="2024-08" db="EMBL/GenBank/DDBJ databases">
        <title>Gnathostoma spinigerum genome.</title>
        <authorList>
            <person name="Gonzalez-Bertolin B."/>
            <person name="Monzon S."/>
            <person name="Zaballos A."/>
            <person name="Jimenez P."/>
            <person name="Dekumyoy P."/>
            <person name="Varona S."/>
            <person name="Cuesta I."/>
            <person name="Sumanam S."/>
            <person name="Adisakwattana P."/>
            <person name="Gasser R.B."/>
            <person name="Hernandez-Gonzalez A."/>
            <person name="Young N.D."/>
            <person name="Perteguer M.J."/>
        </authorList>
    </citation>
    <scope>NUCLEOTIDE SEQUENCE [LARGE SCALE GENOMIC DNA]</scope>
    <source>
        <strain evidence="1">AL3</strain>
        <tissue evidence="1">Liver</tissue>
    </source>
</reference>